<reference evidence="11" key="2">
    <citation type="submission" date="2025-08" db="UniProtKB">
        <authorList>
            <consortium name="Ensembl"/>
        </authorList>
    </citation>
    <scope>IDENTIFICATION</scope>
    <source>
        <strain evidence="11">Isolate ISIS603380</strain>
    </source>
</reference>
<keyword evidence="8" id="KW-1279">T cell receptor</keyword>
<dbReference type="InterPro" id="IPR007110">
    <property type="entry name" value="Ig-like_dom"/>
</dbReference>
<keyword evidence="5" id="KW-1015">Disulfide bond</keyword>
<evidence type="ECO:0000256" key="1">
    <source>
        <dbReference type="ARBA" id="ARBA00004236"/>
    </source>
</evidence>
<dbReference type="PANTHER" id="PTHR19339:SF8">
    <property type="entry name" value="IG-LIKE DOMAIN-CONTAINING PROTEIN"/>
    <property type="match status" value="1"/>
</dbReference>
<keyword evidence="8" id="KW-0391">Immunity</keyword>
<dbReference type="HOGENOM" id="CLU_077975_8_3_1"/>
<dbReference type="Proteomes" id="UP000007646">
    <property type="component" value="Unassembled WGS sequence"/>
</dbReference>
<dbReference type="AlphaFoldDB" id="G3UDK3"/>
<keyword evidence="4" id="KW-0472">Membrane</keyword>
<feature type="chain" id="PRO_5003456639" description="Ig-like domain-containing protein" evidence="9">
    <location>
        <begin position="24"/>
        <end position="115"/>
    </location>
</feature>
<dbReference type="SUPFAM" id="SSF48726">
    <property type="entry name" value="Immunoglobulin"/>
    <property type="match status" value="1"/>
</dbReference>
<feature type="domain" description="Ig-like" evidence="10">
    <location>
        <begin position="23"/>
        <end position="115"/>
    </location>
</feature>
<dbReference type="OMA" id="REYWCVI"/>
<dbReference type="GeneTree" id="ENSGT00900000140957"/>
<evidence type="ECO:0000256" key="4">
    <source>
        <dbReference type="ARBA" id="ARBA00023136"/>
    </source>
</evidence>
<sequence>MKTQVGVLMALLWIQICWIRVEMQVEQSPRVLILQEGRNSSLTCNTSVAMAGVQWFQQNPGGRLIFLFYIASGVEQKGRLEATVSTKERYSHLYIRDSQPGDSATFFCTVEAQCP</sequence>
<keyword evidence="2" id="KW-1003">Cell membrane</keyword>
<evidence type="ECO:0000256" key="7">
    <source>
        <dbReference type="ARBA" id="ARBA00038651"/>
    </source>
</evidence>
<dbReference type="Ensembl" id="ENSLAFT00000030544.1">
    <property type="protein sequence ID" value="ENSLAFP00000025911.1"/>
    <property type="gene ID" value="ENSLAFG00000028502.1"/>
</dbReference>
<dbReference type="PROSITE" id="PS50835">
    <property type="entry name" value="IG_LIKE"/>
    <property type="match status" value="1"/>
</dbReference>
<dbReference type="PANTHER" id="PTHR19339">
    <property type="entry name" value="T CELL RECEPTOR ALPHA VARIABLE 39"/>
    <property type="match status" value="1"/>
</dbReference>
<evidence type="ECO:0000256" key="3">
    <source>
        <dbReference type="ARBA" id="ARBA00022729"/>
    </source>
</evidence>
<dbReference type="GO" id="GO:0042101">
    <property type="term" value="C:T cell receptor complex"/>
    <property type="evidence" value="ECO:0007669"/>
    <property type="project" value="UniProtKB-KW"/>
</dbReference>
<evidence type="ECO:0000256" key="2">
    <source>
        <dbReference type="ARBA" id="ARBA00022475"/>
    </source>
</evidence>
<dbReference type="InterPro" id="IPR013106">
    <property type="entry name" value="Ig_V-set"/>
</dbReference>
<keyword evidence="3 9" id="KW-0732">Signal</keyword>
<keyword evidence="12" id="KW-1185">Reference proteome</keyword>
<evidence type="ECO:0000259" key="10">
    <source>
        <dbReference type="PROSITE" id="PS50835"/>
    </source>
</evidence>
<protein>
    <recommendedName>
        <fullName evidence="10">Ig-like domain-containing protein</fullName>
    </recommendedName>
</protein>
<comment type="subcellular location">
    <subcellularLocation>
        <location evidence="1">Cell membrane</location>
    </subcellularLocation>
</comment>
<name>G3UDK3_LOXAF</name>
<dbReference type="SMART" id="SM00406">
    <property type="entry name" value="IGv"/>
    <property type="match status" value="1"/>
</dbReference>
<keyword evidence="6" id="KW-0325">Glycoprotein</keyword>
<evidence type="ECO:0000256" key="9">
    <source>
        <dbReference type="SAM" id="SignalP"/>
    </source>
</evidence>
<evidence type="ECO:0000256" key="8">
    <source>
        <dbReference type="ARBA" id="ARBA00043266"/>
    </source>
</evidence>
<evidence type="ECO:0000313" key="11">
    <source>
        <dbReference type="Ensembl" id="ENSLAFP00000025911.1"/>
    </source>
</evidence>
<feature type="signal peptide" evidence="9">
    <location>
        <begin position="1"/>
        <end position="23"/>
    </location>
</feature>
<proteinExistence type="predicted"/>
<evidence type="ECO:0000256" key="5">
    <source>
        <dbReference type="ARBA" id="ARBA00023157"/>
    </source>
</evidence>
<reference evidence="11" key="3">
    <citation type="submission" date="2025-09" db="UniProtKB">
        <authorList>
            <consortium name="Ensembl"/>
        </authorList>
    </citation>
    <scope>IDENTIFICATION</scope>
    <source>
        <strain evidence="11">Isolate ISIS603380</strain>
    </source>
</reference>
<dbReference type="STRING" id="9785.ENSLAFP00000025911"/>
<keyword evidence="8" id="KW-1064">Adaptive immunity</keyword>
<dbReference type="InterPro" id="IPR013783">
    <property type="entry name" value="Ig-like_fold"/>
</dbReference>
<dbReference type="InParanoid" id="G3UDK3"/>
<dbReference type="InterPro" id="IPR051896">
    <property type="entry name" value="TCR_alpha_variable"/>
</dbReference>
<accession>G3UDK3</accession>
<reference evidence="11 12" key="1">
    <citation type="submission" date="2009-06" db="EMBL/GenBank/DDBJ databases">
        <title>The Genome Sequence of Loxodonta africana (African elephant).</title>
        <authorList>
            <person name="Di Palma F."/>
            <person name="Heiman D."/>
            <person name="Young S."/>
            <person name="Johnson J."/>
            <person name="Lander E.S."/>
            <person name="Lindblad-Toh K."/>
        </authorList>
    </citation>
    <scope>NUCLEOTIDE SEQUENCE [LARGE SCALE GENOMIC DNA]</scope>
    <source>
        <strain evidence="11 12">Isolate ISIS603380</strain>
    </source>
</reference>
<dbReference type="Pfam" id="PF07686">
    <property type="entry name" value="V-set"/>
    <property type="match status" value="1"/>
</dbReference>
<dbReference type="InterPro" id="IPR036179">
    <property type="entry name" value="Ig-like_dom_sf"/>
</dbReference>
<dbReference type="Gene3D" id="2.60.40.10">
    <property type="entry name" value="Immunoglobulins"/>
    <property type="match status" value="1"/>
</dbReference>
<organism evidence="11 12">
    <name type="scientific">Loxodonta africana</name>
    <name type="common">African elephant</name>
    <dbReference type="NCBI Taxonomy" id="9785"/>
    <lineage>
        <taxon>Eukaryota</taxon>
        <taxon>Metazoa</taxon>
        <taxon>Chordata</taxon>
        <taxon>Craniata</taxon>
        <taxon>Vertebrata</taxon>
        <taxon>Euteleostomi</taxon>
        <taxon>Mammalia</taxon>
        <taxon>Eutheria</taxon>
        <taxon>Afrotheria</taxon>
        <taxon>Proboscidea</taxon>
        <taxon>Elephantidae</taxon>
        <taxon>Loxodonta</taxon>
    </lineage>
</organism>
<evidence type="ECO:0000313" key="12">
    <source>
        <dbReference type="Proteomes" id="UP000007646"/>
    </source>
</evidence>
<evidence type="ECO:0000256" key="6">
    <source>
        <dbReference type="ARBA" id="ARBA00023180"/>
    </source>
</evidence>
<comment type="subunit">
    <text evidence="7">Alpha-beta TR is a heterodimer composed of an alpha and beta chain; disulfide-linked. The alpha-beta TR is associated with the transmembrane signaling CD3 coreceptor proteins to form the TR-CD3 (TcR or TCR). The assembly of alpha-beta TR heterodimers with CD3 occurs in the endoplasmic reticulum where a single alpha-beta TR heterodimer associates with one CD3D-CD3E heterodimer, one CD3G-CD3E heterodimer and one CD247 homodimer forming a stable octameric structure. CD3D-CD3E and CD3G-CD3E heterodimers preferentially associate with TR alpha and TR beta chains, respectively. The association of the CD247 homodimer is the last step of TcR assembly in the endoplasmic reticulum and is required for transport to the cell surface.</text>
</comment>
<dbReference type="eggNOG" id="ENOG502SP68">
    <property type="taxonomic scope" value="Eukaryota"/>
</dbReference>